<gene>
    <name evidence="2" type="ORF">AUP42_20610</name>
</gene>
<evidence type="ECO:0000313" key="3">
    <source>
        <dbReference type="Proteomes" id="UP000076335"/>
    </source>
</evidence>
<dbReference type="SUPFAM" id="SSF52821">
    <property type="entry name" value="Rhodanese/Cell cycle control phosphatase"/>
    <property type="match status" value="1"/>
</dbReference>
<dbReference type="PROSITE" id="PS50206">
    <property type="entry name" value="RHODANESE_3"/>
    <property type="match status" value="1"/>
</dbReference>
<dbReference type="AlphaFoldDB" id="A0A154L4V8"/>
<dbReference type="PROSITE" id="PS00380">
    <property type="entry name" value="RHODANESE_1"/>
    <property type="match status" value="1"/>
</dbReference>
<dbReference type="RefSeq" id="WP_062952155.1">
    <property type="nucleotide sequence ID" value="NZ_LPVY01000013.1"/>
</dbReference>
<dbReference type="InterPro" id="IPR001307">
    <property type="entry name" value="Thiosulphate_STrfase_CS"/>
</dbReference>
<comment type="caution">
    <text evidence="2">The sequence shown here is derived from an EMBL/GenBank/DDBJ whole genome shotgun (WGS) entry which is preliminary data.</text>
</comment>
<name>A0A154L4V8_9PROT</name>
<proteinExistence type="predicted"/>
<dbReference type="OrthoDB" id="9802991at2"/>
<feature type="domain" description="Rhodanese" evidence="1">
    <location>
        <begin position="16"/>
        <end position="108"/>
    </location>
</feature>
<protein>
    <submittedName>
        <fullName evidence="2">Sulfurtransferase</fullName>
    </submittedName>
</protein>
<dbReference type="Proteomes" id="UP000076335">
    <property type="component" value="Unassembled WGS sequence"/>
</dbReference>
<evidence type="ECO:0000313" key="2">
    <source>
        <dbReference type="EMBL" id="KZB64180.1"/>
    </source>
</evidence>
<dbReference type="Pfam" id="PF00581">
    <property type="entry name" value="Rhodanese"/>
    <property type="match status" value="1"/>
</dbReference>
<dbReference type="SMART" id="SM00450">
    <property type="entry name" value="RHOD"/>
    <property type="match status" value="1"/>
</dbReference>
<organism evidence="2 3">
    <name type="scientific">Thalassospira lucentensis</name>
    <dbReference type="NCBI Taxonomy" id="168935"/>
    <lineage>
        <taxon>Bacteria</taxon>
        <taxon>Pseudomonadati</taxon>
        <taxon>Pseudomonadota</taxon>
        <taxon>Alphaproteobacteria</taxon>
        <taxon>Rhodospirillales</taxon>
        <taxon>Thalassospiraceae</taxon>
        <taxon>Thalassospira</taxon>
    </lineage>
</organism>
<dbReference type="PANTHER" id="PTHR44086:SF13">
    <property type="entry name" value="THIOSULFATE SULFURTRANSFERASE PSPE"/>
    <property type="match status" value="1"/>
</dbReference>
<dbReference type="PANTHER" id="PTHR44086">
    <property type="entry name" value="THIOSULFATE SULFURTRANSFERASE RDL2, MITOCHONDRIAL-RELATED"/>
    <property type="match status" value="1"/>
</dbReference>
<reference evidence="2 3" key="1">
    <citation type="submission" date="2015-12" db="EMBL/GenBank/DDBJ databases">
        <title>Genome sequence of Thalassospira lucentensis MCCC 1A02072.</title>
        <authorList>
            <person name="Lu L."/>
            <person name="Lai Q."/>
            <person name="Shao Z."/>
            <person name="Qian P."/>
        </authorList>
    </citation>
    <scope>NUCLEOTIDE SEQUENCE [LARGE SCALE GENOMIC DNA]</scope>
    <source>
        <strain evidence="2 3">MCCC 1A02072</strain>
    </source>
</reference>
<dbReference type="GO" id="GO:0004792">
    <property type="term" value="F:thiosulfate-cyanide sulfurtransferase activity"/>
    <property type="evidence" value="ECO:0007669"/>
    <property type="project" value="InterPro"/>
</dbReference>
<keyword evidence="2" id="KW-0808">Transferase</keyword>
<evidence type="ECO:0000259" key="1">
    <source>
        <dbReference type="PROSITE" id="PS50206"/>
    </source>
</evidence>
<dbReference type="EMBL" id="LPVY01000013">
    <property type="protein sequence ID" value="KZB64180.1"/>
    <property type="molecule type" value="Genomic_DNA"/>
</dbReference>
<dbReference type="InterPro" id="IPR036873">
    <property type="entry name" value="Rhodanese-like_dom_sf"/>
</dbReference>
<accession>A0A154L4V8</accession>
<dbReference type="InterPro" id="IPR001763">
    <property type="entry name" value="Rhodanese-like_dom"/>
</dbReference>
<dbReference type="Gene3D" id="3.40.250.10">
    <property type="entry name" value="Rhodanese-like domain"/>
    <property type="match status" value="1"/>
</dbReference>
<sequence length="112" mass="12024">MAVKITRDELKTALTGPNAPTLIEALPAKYYVDAHLPGAINIPHDLIAEKVTQVLPDKTAPIVVYCANGPCRNSGLAADTLSDLGYSNVRDYHEGKQDWRDAGLPLQGQGTL</sequence>
<dbReference type="CDD" id="cd00158">
    <property type="entry name" value="RHOD"/>
    <property type="match status" value="1"/>
</dbReference>